<dbReference type="AlphaFoldDB" id="A0A8J3TH29"/>
<protein>
    <submittedName>
        <fullName evidence="1">Esterase</fullName>
    </submittedName>
</protein>
<dbReference type="Pfam" id="PF00756">
    <property type="entry name" value="Esterase"/>
    <property type="match status" value="1"/>
</dbReference>
<sequence>MALLVTGLSVMGLSGCATDASAGRFIGPSASAQPHSAAPHSTAPNAEPWLLEARRTGGPGKGVWTSMTLPGRRTGYQLPAQVYVPDAYFDPQQPGRRFPVVLLLAGFPGAIEHWDTQGHVLPILDRMMAEQKIPPMILVSPSQNPEPDRDSECIDAVGGARADTYLSQDVPEAIAAHLRVTQDRAGWSAMGYSTGGYCAVDLALRHPERFASAVSLDGYFAPAIDNTTGDLFKGDAAAERSYTPTRIVRDQRPAALRFYLVAGTTEAKVRSEARAFAAAVHAPDTATVVEVPGGHNWDTWNRAMPGALTWLSAS</sequence>
<dbReference type="Proteomes" id="UP000599074">
    <property type="component" value="Unassembled WGS sequence"/>
</dbReference>
<keyword evidence="2" id="KW-1185">Reference proteome</keyword>
<dbReference type="InterPro" id="IPR029058">
    <property type="entry name" value="AB_hydrolase_fold"/>
</dbReference>
<dbReference type="EMBL" id="BOON01000055">
    <property type="protein sequence ID" value="GII25637.1"/>
    <property type="molecule type" value="Genomic_DNA"/>
</dbReference>
<evidence type="ECO:0000313" key="1">
    <source>
        <dbReference type="EMBL" id="GII25637.1"/>
    </source>
</evidence>
<evidence type="ECO:0000313" key="2">
    <source>
        <dbReference type="Proteomes" id="UP000599074"/>
    </source>
</evidence>
<name>A0A8J3TH29_9ACTN</name>
<comment type="caution">
    <text evidence="1">The sequence shown here is derived from an EMBL/GenBank/DDBJ whole genome shotgun (WGS) entry which is preliminary data.</text>
</comment>
<dbReference type="SUPFAM" id="SSF53474">
    <property type="entry name" value="alpha/beta-Hydrolases"/>
    <property type="match status" value="1"/>
</dbReference>
<organism evidence="1 2">
    <name type="scientific">Planosporangium mesophilum</name>
    <dbReference type="NCBI Taxonomy" id="689768"/>
    <lineage>
        <taxon>Bacteria</taxon>
        <taxon>Bacillati</taxon>
        <taxon>Actinomycetota</taxon>
        <taxon>Actinomycetes</taxon>
        <taxon>Micromonosporales</taxon>
        <taxon>Micromonosporaceae</taxon>
        <taxon>Planosporangium</taxon>
    </lineage>
</organism>
<accession>A0A8J3TH29</accession>
<reference evidence="1" key="1">
    <citation type="submission" date="2021-01" db="EMBL/GenBank/DDBJ databases">
        <title>Whole genome shotgun sequence of Planosporangium mesophilum NBRC 109066.</title>
        <authorList>
            <person name="Komaki H."/>
            <person name="Tamura T."/>
        </authorList>
    </citation>
    <scope>NUCLEOTIDE SEQUENCE</scope>
    <source>
        <strain evidence="1">NBRC 109066</strain>
    </source>
</reference>
<dbReference type="InterPro" id="IPR000801">
    <property type="entry name" value="Esterase-like"/>
</dbReference>
<dbReference type="PANTHER" id="PTHR48098">
    <property type="entry name" value="ENTEROCHELIN ESTERASE-RELATED"/>
    <property type="match status" value="1"/>
</dbReference>
<dbReference type="PANTHER" id="PTHR48098:SF1">
    <property type="entry name" value="DIACYLGLYCEROL ACYLTRANSFERASE_MYCOLYLTRANSFERASE AG85A"/>
    <property type="match status" value="1"/>
</dbReference>
<proteinExistence type="predicted"/>
<dbReference type="Gene3D" id="3.40.50.1820">
    <property type="entry name" value="alpha/beta hydrolase"/>
    <property type="match status" value="1"/>
</dbReference>
<dbReference type="InterPro" id="IPR050583">
    <property type="entry name" value="Mycobacterial_A85_antigen"/>
</dbReference>
<gene>
    <name evidence="1" type="ORF">Pme01_52340</name>
</gene>
<dbReference type="GO" id="GO:0016747">
    <property type="term" value="F:acyltransferase activity, transferring groups other than amino-acyl groups"/>
    <property type="evidence" value="ECO:0007669"/>
    <property type="project" value="TreeGrafter"/>
</dbReference>